<sequence>MSGVNRQPSAQRGARQPASLVDSQLQHFESVVEYVTRKDASGGSYALDHEYWEKRIRALEGSYELLASQRQRVTKLLEKLASEAQIALKRRTAA</sequence>
<accession>A0A1A9N3F8</accession>
<gene>
    <name evidence="2" type="ORF">A6V36_12825</name>
    <name evidence="3" type="ORF">A6V37_31150</name>
</gene>
<feature type="compositionally biased region" description="Polar residues" evidence="1">
    <location>
        <begin position="1"/>
        <end position="10"/>
    </location>
</feature>
<dbReference type="Proteomes" id="UP000078116">
    <property type="component" value="Unassembled WGS sequence"/>
</dbReference>
<keyword evidence="4" id="KW-1185">Reference proteome</keyword>
<protein>
    <submittedName>
        <fullName evidence="3">Uncharacterized protein</fullName>
    </submittedName>
</protein>
<dbReference type="Proteomes" id="UP000077961">
    <property type="component" value="Unassembled WGS sequence"/>
</dbReference>
<evidence type="ECO:0000313" key="2">
    <source>
        <dbReference type="EMBL" id="OAJ53219.1"/>
    </source>
</evidence>
<dbReference type="EMBL" id="LXKA01000333">
    <property type="protein sequence ID" value="OAJ56682.1"/>
    <property type="molecule type" value="Genomic_DNA"/>
</dbReference>
<name>A0A1A9N3F8_9BURK</name>
<comment type="caution">
    <text evidence="3">The sequence shown here is derived from an EMBL/GenBank/DDBJ whole genome shotgun (WGS) entry which is preliminary data.</text>
</comment>
<proteinExistence type="predicted"/>
<dbReference type="EMBL" id="LXJZ01000220">
    <property type="protein sequence ID" value="OAJ53219.1"/>
    <property type="molecule type" value="Genomic_DNA"/>
</dbReference>
<evidence type="ECO:0000313" key="3">
    <source>
        <dbReference type="EMBL" id="OAJ56682.1"/>
    </source>
</evidence>
<reference evidence="4 5" key="1">
    <citation type="submission" date="2016-04" db="EMBL/GenBank/DDBJ databases">
        <title>Reclassification of Paraburkholderia panaciterrae (Farh et al. 2015) Dobritsa &amp; Samadpour 2016 as a later homotypic synonym of Paraburkholderia ginsengiterrae (Farh et al. 2015) Dobritsa &amp; Samadpour 2016.</title>
        <authorList>
            <person name="Dobritsa A.P."/>
            <person name="Kutumbaka K."/>
            <person name="Samadpour M."/>
        </authorList>
    </citation>
    <scope>NUCLEOTIDE SEQUENCE [LARGE SCALE GENOMIC DNA]</scope>
    <source>
        <strain evidence="3 5">DCY85</strain>
        <strain evidence="2 4">DCY85-1</strain>
    </source>
</reference>
<dbReference type="AlphaFoldDB" id="A0A1A9N3F8"/>
<evidence type="ECO:0000313" key="5">
    <source>
        <dbReference type="Proteomes" id="UP000078116"/>
    </source>
</evidence>
<dbReference type="OrthoDB" id="9009585at2"/>
<evidence type="ECO:0000256" key="1">
    <source>
        <dbReference type="SAM" id="MobiDB-lite"/>
    </source>
</evidence>
<dbReference type="RefSeq" id="WP_064271697.1">
    <property type="nucleotide sequence ID" value="NZ_LXJZ01000220.1"/>
</dbReference>
<organism evidence="3 5">
    <name type="scientific">Paraburkholderia ginsengiterrae</name>
    <dbReference type="NCBI Taxonomy" id="1462993"/>
    <lineage>
        <taxon>Bacteria</taxon>
        <taxon>Pseudomonadati</taxon>
        <taxon>Pseudomonadota</taxon>
        <taxon>Betaproteobacteria</taxon>
        <taxon>Burkholderiales</taxon>
        <taxon>Burkholderiaceae</taxon>
        <taxon>Paraburkholderia</taxon>
    </lineage>
</organism>
<feature type="region of interest" description="Disordered" evidence="1">
    <location>
        <begin position="1"/>
        <end position="21"/>
    </location>
</feature>
<evidence type="ECO:0000313" key="4">
    <source>
        <dbReference type="Proteomes" id="UP000077961"/>
    </source>
</evidence>